<dbReference type="GO" id="GO:0006313">
    <property type="term" value="P:DNA transposition"/>
    <property type="evidence" value="ECO:0007669"/>
    <property type="project" value="InterPro"/>
</dbReference>
<evidence type="ECO:0000313" key="3">
    <source>
        <dbReference type="Proteomes" id="UP000448038"/>
    </source>
</evidence>
<evidence type="ECO:0000313" key="2">
    <source>
        <dbReference type="EMBL" id="MUK51190.1"/>
    </source>
</evidence>
<dbReference type="Proteomes" id="UP000448038">
    <property type="component" value="Unassembled WGS sequence"/>
</dbReference>
<dbReference type="InterPro" id="IPR002513">
    <property type="entry name" value="Tn3_Tnp_DDE_dom"/>
</dbReference>
<comment type="caution">
    <text evidence="2">The sequence shown here is derived from an EMBL/GenBank/DDBJ whole genome shotgun (WGS) entry which is preliminary data.</text>
</comment>
<evidence type="ECO:0000259" key="1">
    <source>
        <dbReference type="Pfam" id="PF01526"/>
    </source>
</evidence>
<gene>
    <name evidence="2" type="ORF">GNP88_18850</name>
</gene>
<accession>A0A844P775</accession>
<protein>
    <submittedName>
        <fullName evidence="2">Tn3 family transposase</fullName>
    </submittedName>
</protein>
<proteinExistence type="predicted"/>
<dbReference type="Pfam" id="PF01526">
    <property type="entry name" value="DDE_Tnp_Tn3"/>
    <property type="match status" value="1"/>
</dbReference>
<dbReference type="GO" id="GO:0004803">
    <property type="term" value="F:transposase activity"/>
    <property type="evidence" value="ECO:0007669"/>
    <property type="project" value="InterPro"/>
</dbReference>
<dbReference type="EMBL" id="WOBN01000039">
    <property type="protein sequence ID" value="MUK51190.1"/>
    <property type="molecule type" value="Genomic_DNA"/>
</dbReference>
<sequence length="72" mass="8512">MYFNIRYDEKSYLDQIVATLGTKKITQGTLIRKLCTYSTENATRKALFDFDKLILSLYILRYLRDPQVAKKI</sequence>
<dbReference type="AlphaFoldDB" id="A0A844P775"/>
<reference evidence="2 3" key="1">
    <citation type="submission" date="2019-11" db="EMBL/GenBank/DDBJ databases">
        <title>Using colonization assays and comparative genomics to discover symbiosis behaviors and factors in Vibrio fischeri.</title>
        <authorList>
            <person name="Bongrand C."/>
            <person name="Moriano-Gutierrez S."/>
            <person name="Arevalo P."/>
            <person name="Mcfall-Ngai M."/>
            <person name="Visick K."/>
            <person name="Polz M.F."/>
            <person name="Ruby E.G."/>
        </authorList>
    </citation>
    <scope>NUCLEOTIDE SEQUENCE [LARGE SCALE GENOMIC DNA]</scope>
    <source>
        <strain evidence="3">emors.4.1</strain>
    </source>
</reference>
<name>A0A844P775_ALIFS</name>
<organism evidence="2 3">
    <name type="scientific">Aliivibrio fischeri</name>
    <name type="common">Vibrio fischeri</name>
    <dbReference type="NCBI Taxonomy" id="668"/>
    <lineage>
        <taxon>Bacteria</taxon>
        <taxon>Pseudomonadati</taxon>
        <taxon>Pseudomonadota</taxon>
        <taxon>Gammaproteobacteria</taxon>
        <taxon>Vibrionales</taxon>
        <taxon>Vibrionaceae</taxon>
        <taxon>Aliivibrio</taxon>
    </lineage>
</organism>
<feature type="domain" description="Tn3 transposase DDE" evidence="1">
    <location>
        <begin position="13"/>
        <end position="72"/>
    </location>
</feature>